<name>A0A0A9AQT3_ARUDO</name>
<proteinExistence type="predicted"/>
<sequence>MQRHASMHLEKPESPGQLLKLIGPDYVPELLLAIGWLNKDFMSRRPF</sequence>
<protein>
    <submittedName>
        <fullName evidence="1">Uncharacterized protein</fullName>
    </submittedName>
</protein>
<accession>A0A0A9AQT3</accession>
<evidence type="ECO:0000313" key="1">
    <source>
        <dbReference type="EMBL" id="JAD49442.1"/>
    </source>
</evidence>
<dbReference type="EMBL" id="GBRH01248453">
    <property type="protein sequence ID" value="JAD49442.1"/>
    <property type="molecule type" value="Transcribed_RNA"/>
</dbReference>
<organism evidence="1">
    <name type="scientific">Arundo donax</name>
    <name type="common">Giant reed</name>
    <name type="synonym">Donax arundinaceus</name>
    <dbReference type="NCBI Taxonomy" id="35708"/>
    <lineage>
        <taxon>Eukaryota</taxon>
        <taxon>Viridiplantae</taxon>
        <taxon>Streptophyta</taxon>
        <taxon>Embryophyta</taxon>
        <taxon>Tracheophyta</taxon>
        <taxon>Spermatophyta</taxon>
        <taxon>Magnoliopsida</taxon>
        <taxon>Liliopsida</taxon>
        <taxon>Poales</taxon>
        <taxon>Poaceae</taxon>
        <taxon>PACMAD clade</taxon>
        <taxon>Arundinoideae</taxon>
        <taxon>Arundineae</taxon>
        <taxon>Arundo</taxon>
    </lineage>
</organism>
<reference evidence="1" key="2">
    <citation type="journal article" date="2015" name="Data Brief">
        <title>Shoot transcriptome of the giant reed, Arundo donax.</title>
        <authorList>
            <person name="Barrero R.A."/>
            <person name="Guerrero F.D."/>
            <person name="Moolhuijzen P."/>
            <person name="Goolsby J.A."/>
            <person name="Tidwell J."/>
            <person name="Bellgard S.E."/>
            <person name="Bellgard M.I."/>
        </authorList>
    </citation>
    <scope>NUCLEOTIDE SEQUENCE</scope>
    <source>
        <tissue evidence="1">Shoot tissue taken approximately 20 cm above the soil surface</tissue>
    </source>
</reference>
<reference evidence="1" key="1">
    <citation type="submission" date="2014-09" db="EMBL/GenBank/DDBJ databases">
        <authorList>
            <person name="Magalhaes I.L.F."/>
            <person name="Oliveira U."/>
            <person name="Santos F.R."/>
            <person name="Vidigal T.H.D.A."/>
            <person name="Brescovit A.D."/>
            <person name="Santos A.J."/>
        </authorList>
    </citation>
    <scope>NUCLEOTIDE SEQUENCE</scope>
    <source>
        <tissue evidence="1">Shoot tissue taken approximately 20 cm above the soil surface</tissue>
    </source>
</reference>
<dbReference type="AlphaFoldDB" id="A0A0A9AQT3"/>